<reference evidence="5 6" key="1">
    <citation type="submission" date="2022-04" db="EMBL/GenBank/DDBJ databases">
        <title>Positive selection, recombination, and allopatry shape intraspecific diversity of widespread and dominant cyanobacteria.</title>
        <authorList>
            <person name="Wei J."/>
            <person name="Shu W."/>
            <person name="Hu C."/>
        </authorList>
    </citation>
    <scope>NUCLEOTIDE SEQUENCE [LARGE SCALE GENOMIC DNA]</scope>
    <source>
        <strain evidence="5 6">AS-A4</strain>
    </source>
</reference>
<dbReference type="SUPFAM" id="SSF50998">
    <property type="entry name" value="Quinoprotein alcohol dehydrogenase-like"/>
    <property type="match status" value="1"/>
</dbReference>
<dbReference type="InterPro" id="IPR015943">
    <property type="entry name" value="WD40/YVTN_repeat-like_dom_sf"/>
</dbReference>
<dbReference type="PROSITE" id="PS00678">
    <property type="entry name" value="WD_REPEATS_1"/>
    <property type="match status" value="6"/>
</dbReference>
<sequence length="1295" mass="141442">MREGVEAAIKAGWGYHDRDAVMVATAELSYEYQVGGSLPLDAPSYVTRQADRDLYEGLKAGEFCYVLNSRQLGKSSLRVQTMRRLQAEGVVCAAIDVSGIGNRNVSPEQWYAGVAYSLESSLDLVHPVDLRLWWREHSFLPPVQRLGTFLEDVVLADSDRAIAIFIDEIDSVLSLDFLIDDFFALIRTCYNKRADRPDYQRLTFALLGVATPSDLIQDKSRTPFNIGKAIPLSGFQLDEAQPLLEGLRSTANNPQAMLQAVLAWTGGQPFLTQKLCKLIHAAPAAVGAGQEARWLEQLVQTHIIHNWESQDEPPHLKTIRDRLLRNPQRTNRILGCYQKILQRQPLSADDSAERMELKLSGIVTEQHGSLSLCNRIYASVFNQDWVTAILSSHRPYADALDAWMGSNCQDAAHLLRGPLLLQAQRWAVDKSLSDDDYQFLVASQALDKQIALEAEKEVTRLLADAQKQARRTIHKGFVVLAGTLTLAIASGFLASKANQKMLATQTELRQAEKKLQVTTYNMQSAEAKAKSAERSQQQTRQTMIATRADLAVLQNNLLEARKRVAFAQNDAQTAEAKALSAEQIRQQAQQQALSAQTRLSATTISLNIKSLETTALDILQRFQANQMGEIEALVAAMQTGRELATIANQTSASKAIASSKHSSQSYPVTSPLLALQTILSGIHERNQIDFGQGWLADVSFSPDGALIVAAGEDGTASLWDLKGKQLAQFKGHSGRILSLAFSPNGRAIATASEDGTARLWDLSGNYLRQFKGHRGRVLGVSFSPDSNVLATTGEDNIVQLWSIAGKPLAQLKGHAGWVFDISFSPKGPYLATAGMDSTTRLWDFQGKQLAQLGGHKGRVLSLSFSPEGQYLATAGSDDAVQLWDLSDPSRIQGKSQWKTNQGRALEVSFSPDGQHVATAGADGTTRLWTLTGQPLTVLRRHRGPVNSVNFSPNGQMLVTAGDDGSVRFWDWSRQQARETKAFGGLPVPSSAGFSVDRSQVAIAGENGSIQIWDVAGERLAQFQSPKHTLKSISFSPNAQQLVTAADDGTVQIWDASGKAVATWQSNQGRLLSVDVSPNGKHVMTVGVDGSAGTAKLWDVSGRQIAYLRGRHRWLVSTSFSPDGKTIATAGEDGTARLWNLSGQSIAQLKGHSSWILHVSFSPDGTKVATAGEDGTARLWDRSGKPLAQLNGHWGSVASISFSPDGNQLATAGEDGTARLWDLSGRQLAQFDTRQTQLRGVEFSGDGKALFTVGETGKIQQWHLANLDELLTQGCNWLQEYRASHRQAKNRDLCER</sequence>
<feature type="repeat" description="WD" evidence="3">
    <location>
        <begin position="1148"/>
        <end position="1180"/>
    </location>
</feature>
<evidence type="ECO:0000313" key="6">
    <source>
        <dbReference type="Proteomes" id="UP001476950"/>
    </source>
</evidence>
<dbReference type="EMBL" id="JAMPLM010000021">
    <property type="protein sequence ID" value="MEP1060751.1"/>
    <property type="molecule type" value="Genomic_DNA"/>
</dbReference>
<accession>A0ABV0KP36</accession>
<keyword evidence="1 3" id="KW-0853">WD repeat</keyword>
<feature type="repeat" description="WD" evidence="3">
    <location>
        <begin position="1189"/>
        <end position="1230"/>
    </location>
</feature>
<dbReference type="SUPFAM" id="SSF52540">
    <property type="entry name" value="P-loop containing nucleoside triphosphate hydrolases"/>
    <property type="match status" value="1"/>
</dbReference>
<dbReference type="SMART" id="SM00320">
    <property type="entry name" value="WD40"/>
    <property type="match status" value="14"/>
</dbReference>
<protein>
    <submittedName>
        <fullName evidence="5">AAA-like domain-containing protein</fullName>
    </submittedName>
</protein>
<feature type="repeat" description="WD" evidence="3">
    <location>
        <begin position="698"/>
        <end position="729"/>
    </location>
</feature>
<keyword evidence="6" id="KW-1185">Reference proteome</keyword>
<feature type="coiled-coil region" evidence="4">
    <location>
        <begin position="451"/>
        <end position="591"/>
    </location>
</feature>
<evidence type="ECO:0000256" key="4">
    <source>
        <dbReference type="SAM" id="Coils"/>
    </source>
</evidence>
<feature type="repeat" description="WD" evidence="3">
    <location>
        <begin position="811"/>
        <end position="852"/>
    </location>
</feature>
<evidence type="ECO:0000256" key="1">
    <source>
        <dbReference type="ARBA" id="ARBA00022574"/>
    </source>
</evidence>
<dbReference type="Gene3D" id="3.40.50.300">
    <property type="entry name" value="P-loop containing nucleotide triphosphate hydrolases"/>
    <property type="match status" value="1"/>
</dbReference>
<dbReference type="PANTHER" id="PTHR19879">
    <property type="entry name" value="TRANSCRIPTION INITIATION FACTOR TFIID"/>
    <property type="match status" value="1"/>
</dbReference>
<dbReference type="PROSITE" id="PS50082">
    <property type="entry name" value="WD_REPEATS_2"/>
    <property type="match status" value="11"/>
</dbReference>
<dbReference type="InterPro" id="IPR027417">
    <property type="entry name" value="P-loop_NTPase"/>
</dbReference>
<gene>
    <name evidence="5" type="ORF">NDI38_20165</name>
</gene>
<feature type="repeat" description="WD" evidence="3">
    <location>
        <begin position="1107"/>
        <end position="1148"/>
    </location>
</feature>
<evidence type="ECO:0000313" key="5">
    <source>
        <dbReference type="EMBL" id="MEP1060751.1"/>
    </source>
</evidence>
<feature type="repeat" description="WD" evidence="3">
    <location>
        <begin position="1022"/>
        <end position="1054"/>
    </location>
</feature>
<dbReference type="PRINTS" id="PR00320">
    <property type="entry name" value="GPROTEINBRPT"/>
</dbReference>
<dbReference type="PROSITE" id="PS50294">
    <property type="entry name" value="WD_REPEATS_REGION"/>
    <property type="match status" value="11"/>
</dbReference>
<dbReference type="InterPro" id="IPR020472">
    <property type="entry name" value="WD40_PAC1"/>
</dbReference>
<keyword evidence="2" id="KW-0677">Repeat</keyword>
<dbReference type="Pfam" id="PF14516">
    <property type="entry name" value="AAA_35"/>
    <property type="match status" value="1"/>
</dbReference>
<evidence type="ECO:0000256" key="2">
    <source>
        <dbReference type="ARBA" id="ARBA00022737"/>
    </source>
</evidence>
<organism evidence="5 6">
    <name type="scientific">Stenomitos frigidus AS-A4</name>
    <dbReference type="NCBI Taxonomy" id="2933935"/>
    <lineage>
        <taxon>Bacteria</taxon>
        <taxon>Bacillati</taxon>
        <taxon>Cyanobacteriota</taxon>
        <taxon>Cyanophyceae</taxon>
        <taxon>Leptolyngbyales</taxon>
        <taxon>Leptolyngbyaceae</taxon>
        <taxon>Stenomitos</taxon>
    </lineage>
</organism>
<feature type="repeat" description="WD" evidence="3">
    <location>
        <begin position="729"/>
        <end position="763"/>
    </location>
</feature>
<dbReference type="InterPro" id="IPR036322">
    <property type="entry name" value="WD40_repeat_dom_sf"/>
</dbReference>
<feature type="repeat" description="WD" evidence="3">
    <location>
        <begin position="770"/>
        <end position="803"/>
    </location>
</feature>
<dbReference type="Proteomes" id="UP001476950">
    <property type="component" value="Unassembled WGS sequence"/>
</dbReference>
<comment type="caution">
    <text evidence="5">The sequence shown here is derived from an EMBL/GenBank/DDBJ whole genome shotgun (WGS) entry which is preliminary data.</text>
</comment>
<proteinExistence type="predicted"/>
<feature type="repeat" description="WD" evidence="3">
    <location>
        <begin position="897"/>
        <end position="930"/>
    </location>
</feature>
<feature type="repeat" description="WD" evidence="3">
    <location>
        <begin position="852"/>
        <end position="893"/>
    </location>
</feature>
<keyword evidence="4" id="KW-0175">Coiled coil</keyword>
<dbReference type="Pfam" id="PF00400">
    <property type="entry name" value="WD40"/>
    <property type="match status" value="12"/>
</dbReference>
<name>A0ABV0KP36_9CYAN</name>
<dbReference type="InterPro" id="IPR011047">
    <property type="entry name" value="Quinoprotein_ADH-like_sf"/>
</dbReference>
<dbReference type="InterPro" id="IPR001680">
    <property type="entry name" value="WD40_rpt"/>
</dbReference>
<dbReference type="CDD" id="cd00200">
    <property type="entry name" value="WD40"/>
    <property type="match status" value="2"/>
</dbReference>
<dbReference type="SUPFAM" id="SSF50978">
    <property type="entry name" value="WD40 repeat-like"/>
    <property type="match status" value="1"/>
</dbReference>
<evidence type="ECO:0000256" key="3">
    <source>
        <dbReference type="PROSITE-ProRule" id="PRU00221"/>
    </source>
</evidence>
<dbReference type="RefSeq" id="WP_190446908.1">
    <property type="nucleotide sequence ID" value="NZ_JAMPLM010000021.1"/>
</dbReference>
<dbReference type="InterPro" id="IPR019775">
    <property type="entry name" value="WD40_repeat_CS"/>
</dbReference>
<dbReference type="Gene3D" id="2.130.10.10">
    <property type="entry name" value="YVTN repeat-like/Quinoprotein amine dehydrogenase"/>
    <property type="match status" value="4"/>
</dbReference>
<feature type="repeat" description="WD" evidence="3">
    <location>
        <begin position="938"/>
        <end position="979"/>
    </location>
</feature>
<dbReference type="PANTHER" id="PTHR19879:SF9">
    <property type="entry name" value="TRANSCRIPTION INITIATION FACTOR TFIID SUBUNIT 5"/>
    <property type="match status" value="1"/>
</dbReference>